<dbReference type="PANTHER" id="PTHR43744:SF9">
    <property type="entry name" value="POLYGALACTURONAN_RHAMNOGALACTURONAN TRANSPORT SYSTEM PERMEASE PROTEIN YTCP"/>
    <property type="match status" value="1"/>
</dbReference>
<comment type="caution">
    <text evidence="9">The sequence shown here is derived from an EMBL/GenBank/DDBJ whole genome shotgun (WGS) entry which is preliminary data.</text>
</comment>
<keyword evidence="3" id="KW-1003">Cell membrane</keyword>
<keyword evidence="10" id="KW-1185">Reference proteome</keyword>
<dbReference type="OrthoDB" id="9810086at2"/>
<evidence type="ECO:0000256" key="2">
    <source>
        <dbReference type="ARBA" id="ARBA00022448"/>
    </source>
</evidence>
<evidence type="ECO:0000256" key="7">
    <source>
        <dbReference type="RuleBase" id="RU363032"/>
    </source>
</evidence>
<dbReference type="GO" id="GO:0005886">
    <property type="term" value="C:plasma membrane"/>
    <property type="evidence" value="ECO:0007669"/>
    <property type="project" value="UniProtKB-SubCell"/>
</dbReference>
<dbReference type="EMBL" id="LYPB01000084">
    <property type="protein sequence ID" value="OAS15257.1"/>
    <property type="molecule type" value="Genomic_DNA"/>
</dbReference>
<dbReference type="Gene3D" id="1.10.3720.10">
    <property type="entry name" value="MetI-like"/>
    <property type="match status" value="1"/>
</dbReference>
<dbReference type="InterPro" id="IPR035906">
    <property type="entry name" value="MetI-like_sf"/>
</dbReference>
<dbReference type="RefSeq" id="WP_068668498.1">
    <property type="nucleotide sequence ID" value="NZ_LYPB01000084.1"/>
</dbReference>
<protein>
    <submittedName>
        <fullName evidence="9">ABC transporter permease</fullName>
    </submittedName>
</protein>
<dbReference type="PANTHER" id="PTHR43744">
    <property type="entry name" value="ABC TRANSPORTER PERMEASE PROTEIN MG189-RELATED-RELATED"/>
    <property type="match status" value="1"/>
</dbReference>
<feature type="transmembrane region" description="Helical" evidence="7">
    <location>
        <begin position="183"/>
        <end position="205"/>
    </location>
</feature>
<evidence type="ECO:0000313" key="9">
    <source>
        <dbReference type="EMBL" id="OAS15257.1"/>
    </source>
</evidence>
<feature type="transmembrane region" description="Helical" evidence="7">
    <location>
        <begin position="258"/>
        <end position="277"/>
    </location>
</feature>
<dbReference type="Proteomes" id="UP000078454">
    <property type="component" value="Unassembled WGS sequence"/>
</dbReference>
<dbReference type="Pfam" id="PF00528">
    <property type="entry name" value="BPD_transp_1"/>
    <property type="match status" value="1"/>
</dbReference>
<dbReference type="GO" id="GO:0055085">
    <property type="term" value="P:transmembrane transport"/>
    <property type="evidence" value="ECO:0007669"/>
    <property type="project" value="InterPro"/>
</dbReference>
<evidence type="ECO:0000256" key="4">
    <source>
        <dbReference type="ARBA" id="ARBA00022692"/>
    </source>
</evidence>
<reference evidence="9 10" key="1">
    <citation type="submission" date="2016-05" db="EMBL/GenBank/DDBJ databases">
        <title>Paenibacillus sp. 1ZS3-15 nov., isolated from the rhizosphere soil.</title>
        <authorList>
            <person name="Zhang X.X."/>
            <person name="Zhang J."/>
        </authorList>
    </citation>
    <scope>NUCLEOTIDE SEQUENCE [LARGE SCALE GENOMIC DNA]</scope>
    <source>
        <strain evidence="9 10">1ZS3-15</strain>
    </source>
</reference>
<name>A0A198A2C5_9BACL</name>
<feature type="domain" description="ABC transmembrane type-1" evidence="8">
    <location>
        <begin position="75"/>
        <end position="277"/>
    </location>
</feature>
<evidence type="ECO:0000256" key="3">
    <source>
        <dbReference type="ARBA" id="ARBA00022475"/>
    </source>
</evidence>
<dbReference type="SUPFAM" id="SSF161098">
    <property type="entry name" value="MetI-like"/>
    <property type="match status" value="1"/>
</dbReference>
<evidence type="ECO:0000256" key="1">
    <source>
        <dbReference type="ARBA" id="ARBA00004651"/>
    </source>
</evidence>
<dbReference type="PROSITE" id="PS50928">
    <property type="entry name" value="ABC_TM1"/>
    <property type="match status" value="1"/>
</dbReference>
<accession>A0A198A2C5</accession>
<dbReference type="STRING" id="1850517.A8708_22925"/>
<dbReference type="InterPro" id="IPR000515">
    <property type="entry name" value="MetI-like"/>
</dbReference>
<keyword evidence="6 7" id="KW-0472">Membrane</keyword>
<feature type="transmembrane region" description="Helical" evidence="7">
    <location>
        <begin position="142"/>
        <end position="162"/>
    </location>
</feature>
<gene>
    <name evidence="9" type="ORF">A8708_22925</name>
</gene>
<evidence type="ECO:0000256" key="5">
    <source>
        <dbReference type="ARBA" id="ARBA00022989"/>
    </source>
</evidence>
<sequence>MRYRLTFGEKVFDALNYIVLLIACAAVMLPFLYIIASSLSSPEALIRGEVTFWPRGLNITNYQVVMENKVFWRSFGITLFIVVVGTMVNMFMTVVTAYPLAKQGLKGKNMILLLIVFTMIFQAPMIPTYLIVKNLHLLNTVWALIIPGAISAFNMFICLTFFRSLPEELFEAARVDGMKEFSILWRIAVPLSTPIMVTLILFYAVSHWNNYFSALLYINDFKQRPLQLYLYNLIAQFNMNEEMAALVESNVVLSPQGLQMATILVATVPILLVYPFIQKHFIKGALIGSIKE</sequence>
<dbReference type="PROSITE" id="PS51257">
    <property type="entry name" value="PROKAR_LIPOPROTEIN"/>
    <property type="match status" value="1"/>
</dbReference>
<keyword evidence="5 7" id="KW-1133">Transmembrane helix</keyword>
<comment type="subcellular location">
    <subcellularLocation>
        <location evidence="1 7">Cell membrane</location>
        <topology evidence="1 7">Multi-pass membrane protein</topology>
    </subcellularLocation>
</comment>
<feature type="transmembrane region" description="Helical" evidence="7">
    <location>
        <begin position="110"/>
        <end position="130"/>
    </location>
</feature>
<evidence type="ECO:0000313" key="10">
    <source>
        <dbReference type="Proteomes" id="UP000078454"/>
    </source>
</evidence>
<dbReference type="AlphaFoldDB" id="A0A198A2C5"/>
<keyword evidence="4 7" id="KW-0812">Transmembrane</keyword>
<feature type="transmembrane region" description="Helical" evidence="7">
    <location>
        <begin position="12"/>
        <end position="35"/>
    </location>
</feature>
<dbReference type="CDD" id="cd06261">
    <property type="entry name" value="TM_PBP2"/>
    <property type="match status" value="1"/>
</dbReference>
<proteinExistence type="inferred from homology"/>
<evidence type="ECO:0000259" key="8">
    <source>
        <dbReference type="PROSITE" id="PS50928"/>
    </source>
</evidence>
<organism evidence="9 10">
    <name type="scientific">Paenibacillus oryzisoli</name>
    <dbReference type="NCBI Taxonomy" id="1850517"/>
    <lineage>
        <taxon>Bacteria</taxon>
        <taxon>Bacillati</taxon>
        <taxon>Bacillota</taxon>
        <taxon>Bacilli</taxon>
        <taxon>Bacillales</taxon>
        <taxon>Paenibacillaceae</taxon>
        <taxon>Paenibacillus</taxon>
    </lineage>
</organism>
<evidence type="ECO:0000256" key="6">
    <source>
        <dbReference type="ARBA" id="ARBA00023136"/>
    </source>
</evidence>
<feature type="transmembrane region" description="Helical" evidence="7">
    <location>
        <begin position="75"/>
        <end position="98"/>
    </location>
</feature>
<comment type="similarity">
    <text evidence="7">Belongs to the binding-protein-dependent transport system permease family.</text>
</comment>
<keyword evidence="2 7" id="KW-0813">Transport</keyword>